<protein>
    <submittedName>
        <fullName evidence="1">Uncharacterized protein</fullName>
    </submittedName>
</protein>
<organism evidence="1 2">
    <name type="scientific">Nemania bipapillata</name>
    <dbReference type="NCBI Taxonomy" id="110536"/>
    <lineage>
        <taxon>Eukaryota</taxon>
        <taxon>Fungi</taxon>
        <taxon>Dikarya</taxon>
        <taxon>Ascomycota</taxon>
        <taxon>Pezizomycotina</taxon>
        <taxon>Sordariomycetes</taxon>
        <taxon>Xylariomycetidae</taxon>
        <taxon>Xylariales</taxon>
        <taxon>Xylariaceae</taxon>
        <taxon>Nemania</taxon>
    </lineage>
</organism>
<accession>A0ACC2HSA6</accession>
<evidence type="ECO:0000313" key="1">
    <source>
        <dbReference type="EMBL" id="KAJ8105713.1"/>
    </source>
</evidence>
<dbReference type="Proteomes" id="UP001153334">
    <property type="component" value="Unassembled WGS sequence"/>
</dbReference>
<evidence type="ECO:0000313" key="2">
    <source>
        <dbReference type="Proteomes" id="UP001153334"/>
    </source>
</evidence>
<dbReference type="EMBL" id="JAPESX010003105">
    <property type="protein sequence ID" value="KAJ8105713.1"/>
    <property type="molecule type" value="Genomic_DNA"/>
</dbReference>
<comment type="caution">
    <text evidence="1">The sequence shown here is derived from an EMBL/GenBank/DDBJ whole genome shotgun (WGS) entry which is preliminary data.</text>
</comment>
<name>A0ACC2HSA6_9PEZI</name>
<keyword evidence="2" id="KW-1185">Reference proteome</keyword>
<reference evidence="1" key="1">
    <citation type="submission" date="2022-11" db="EMBL/GenBank/DDBJ databases">
        <title>Genome Sequence of Nemania bipapillata.</title>
        <authorList>
            <person name="Buettner E."/>
        </authorList>
    </citation>
    <scope>NUCLEOTIDE SEQUENCE</scope>
    <source>
        <strain evidence="1">CP14</strain>
    </source>
</reference>
<sequence length="792" mass="90314">MEDILKTTYKNDEDAIKEIEEGKYELFTPSGAKILPHLWDMLVEPGWTVIIQLRSDNRFSSDSESDPKDAAKPEGDTEETPEISYTASLKYTVAYYIREYGGEIDFLYNRSYDEPVELERKGSDARELPILEEIKTVIVPRRSKLGRQHTAPKGIPKLNAGDKVGWIGLRIHSPFLLNALKSIIKYSSTAPSGDTTGNFEDGEFPHPYQDLFNHRQELYDYKKTTSVGPRANHAPEWNAECDRHIDFLLEFLDKEPHVRIQSLEARWAKKTPTTTFAGLWLLMKPGSDVYVLEHGQLNLYVVESVSGGVDYLSQSQWANRAESYSIRVWNLTYNGKTIGREDKTIRVPVFDGEMDILSLPLFPAKHYDKTDGGARRKQLLERGRMMFRFARGPAYMEYTGVGLKPGSKKYSNSRVIVTHEYPDEPPKQALRPPPPPPRRPLDPYQTHEDTTIGQRARAPRCECSKYPNETTELSEHQYMLCMSHMFAFILKDRIYDILDVGLLVDVRIVEDAIDRLVMRPESNKETIKAIVKTYTDGGQNGYFSADFIKGKGEGQIFLLHGPPGTGKTLTAESVAEYTKRPLLSITAADLGHEPIMLEKNLLKFFKDATSWDAIVLLDEADIYLERRSPHDLRRNSIVSSHFDEAFISRIHVSIGYERLDEDARNKIWDNLFSKLKEDYKHGGPEIRYEYEAKQYIKKDPEVKKLEWNGREIRNAFQTAVALAVFDTKIAKERGASDEDTIPEIKERHLSQVVSMSTAFKDYITATHEGIGDSDMAYKLGIRHDGLGASNSM</sequence>
<gene>
    <name evidence="1" type="ORF">ONZ43_g7315</name>
</gene>
<proteinExistence type="predicted"/>